<evidence type="ECO:0000256" key="6">
    <source>
        <dbReference type="ARBA" id="ARBA00012759"/>
    </source>
</evidence>
<dbReference type="InterPro" id="IPR012462">
    <property type="entry name" value="UFSP1/2_DUB_cat"/>
</dbReference>
<evidence type="ECO:0000256" key="9">
    <source>
        <dbReference type="ARBA" id="ARBA00022723"/>
    </source>
</evidence>
<dbReference type="AlphaFoldDB" id="A0A087UF23"/>
<evidence type="ECO:0000313" key="21">
    <source>
        <dbReference type="Proteomes" id="UP000054359"/>
    </source>
</evidence>
<evidence type="ECO:0000256" key="11">
    <source>
        <dbReference type="ARBA" id="ARBA00022771"/>
    </source>
</evidence>
<accession>A0A087UF23</accession>
<evidence type="ECO:0000256" key="18">
    <source>
        <dbReference type="ARBA" id="ARBA00045669"/>
    </source>
</evidence>
<evidence type="ECO:0000256" key="5">
    <source>
        <dbReference type="ARBA" id="ARBA00011274"/>
    </source>
</evidence>
<keyword evidence="8" id="KW-0963">Cytoplasm</keyword>
<evidence type="ECO:0000256" key="3">
    <source>
        <dbReference type="ARBA" id="ARBA00004496"/>
    </source>
</evidence>
<evidence type="ECO:0000256" key="4">
    <source>
        <dbReference type="ARBA" id="ARBA00010469"/>
    </source>
</evidence>
<evidence type="ECO:0000256" key="7">
    <source>
        <dbReference type="ARBA" id="ARBA00021993"/>
    </source>
</evidence>
<dbReference type="Gene3D" id="3.90.70.130">
    <property type="match status" value="1"/>
</dbReference>
<dbReference type="EC" id="3.4.19.12" evidence="6"/>
<comment type="function">
    <text evidence="18">Deubiquitinase with endodeubiquitinase activity that specifically interacts with and cleaves 'Lys-63'-linked long polyubiquitin chains. Shows only weak activity against 'Lys-11' and 'Lys-48'-linked chains. Plays an important role in genome stability pathways, functioning to prevent spontaneous DNA damage and also promote cellular survival in response to exogenous DNA damage. Modulates the ubiquitination status of replication protein A (RPA) complex proteins in response to replication stress.</text>
</comment>
<keyword evidence="15" id="KW-0539">Nucleus</keyword>
<evidence type="ECO:0000256" key="16">
    <source>
        <dbReference type="ARBA" id="ARBA00029662"/>
    </source>
</evidence>
<gene>
    <name evidence="20" type="ORF">X975_22351</name>
</gene>
<dbReference type="FunFam" id="3.90.70.130:FF:000002">
    <property type="entry name" value="Zinc finger containing ubiquitin peptidase 1"/>
    <property type="match status" value="1"/>
</dbReference>
<dbReference type="PANTHER" id="PTHR48153">
    <property type="entry name" value="UFM1-SPECIFIC PROTEASE 2"/>
    <property type="match status" value="1"/>
</dbReference>
<dbReference type="GO" id="GO:0071567">
    <property type="term" value="F:deUFMylase activity"/>
    <property type="evidence" value="ECO:0007669"/>
    <property type="project" value="UniProtKB-ARBA"/>
</dbReference>
<comment type="catalytic activity">
    <reaction evidence="1">
        <text>Thiol-dependent hydrolysis of ester, thioester, amide, peptide and isopeptide bonds formed by the C-terminal Gly of ubiquitin (a 76-residue protein attached to proteins as an intracellular targeting signal).</text>
        <dbReference type="EC" id="3.4.19.12"/>
    </reaction>
</comment>
<name>A0A087UF23_STEMI</name>
<dbReference type="Gene3D" id="3.30.160.60">
    <property type="entry name" value="Classic Zinc Finger"/>
    <property type="match status" value="1"/>
</dbReference>
<dbReference type="GO" id="GO:0005737">
    <property type="term" value="C:cytoplasm"/>
    <property type="evidence" value="ECO:0007669"/>
    <property type="project" value="UniProtKB-SubCell"/>
</dbReference>
<comment type="subunit">
    <text evidence="5">Interacts with RPA1 and RPA2.</text>
</comment>
<evidence type="ECO:0000313" key="20">
    <source>
        <dbReference type="EMBL" id="KFM75962.1"/>
    </source>
</evidence>
<keyword evidence="14" id="KW-0007">Acetylation</keyword>
<dbReference type="OrthoDB" id="288987at2759"/>
<dbReference type="Pfam" id="PF07910">
    <property type="entry name" value="Peptidase_C78"/>
    <property type="match status" value="1"/>
</dbReference>
<feature type="domain" description="C2H2-type" evidence="19">
    <location>
        <begin position="176"/>
        <end position="197"/>
    </location>
</feature>
<evidence type="ECO:0000256" key="8">
    <source>
        <dbReference type="ARBA" id="ARBA00022490"/>
    </source>
</evidence>
<evidence type="ECO:0000256" key="13">
    <source>
        <dbReference type="ARBA" id="ARBA00022833"/>
    </source>
</evidence>
<dbReference type="InterPro" id="IPR013087">
    <property type="entry name" value="Znf_C2H2_type"/>
</dbReference>
<proteinExistence type="inferred from homology"/>
<organism evidence="20 21">
    <name type="scientific">Stegodyphus mimosarum</name>
    <name type="common">African social velvet spider</name>
    <dbReference type="NCBI Taxonomy" id="407821"/>
    <lineage>
        <taxon>Eukaryota</taxon>
        <taxon>Metazoa</taxon>
        <taxon>Ecdysozoa</taxon>
        <taxon>Arthropoda</taxon>
        <taxon>Chelicerata</taxon>
        <taxon>Arachnida</taxon>
        <taxon>Araneae</taxon>
        <taxon>Araneomorphae</taxon>
        <taxon>Entelegynae</taxon>
        <taxon>Eresoidea</taxon>
        <taxon>Eresidae</taxon>
        <taxon>Stegodyphus</taxon>
    </lineage>
</organism>
<dbReference type="OMA" id="HHTGYNE"/>
<keyword evidence="11" id="KW-0863">Zinc-finger</keyword>
<keyword evidence="12" id="KW-0378">Hydrolase</keyword>
<feature type="domain" description="C2H2-type" evidence="19">
    <location>
        <begin position="11"/>
        <end position="33"/>
    </location>
</feature>
<comment type="subcellular location">
    <subcellularLocation>
        <location evidence="3">Cytoplasm</location>
    </subcellularLocation>
    <subcellularLocation>
        <location evidence="2">Nucleus</location>
    </subcellularLocation>
</comment>
<feature type="non-terminal residue" evidence="20">
    <location>
        <position position="631"/>
    </location>
</feature>
<dbReference type="Proteomes" id="UP000054359">
    <property type="component" value="Unassembled WGS sequence"/>
</dbReference>
<evidence type="ECO:0000256" key="17">
    <source>
        <dbReference type="ARBA" id="ARBA00031481"/>
    </source>
</evidence>
<comment type="similarity">
    <text evidence="4">Belongs to the peptidase C78 family. ZUFSP subfamily.</text>
</comment>
<reference evidence="20 21" key="1">
    <citation type="submission" date="2013-11" db="EMBL/GenBank/DDBJ databases">
        <title>Genome sequencing of Stegodyphus mimosarum.</title>
        <authorList>
            <person name="Bechsgaard J."/>
        </authorList>
    </citation>
    <scope>NUCLEOTIDE SEQUENCE [LARGE SCALE GENOMIC DNA]</scope>
</reference>
<evidence type="ECO:0000256" key="15">
    <source>
        <dbReference type="ARBA" id="ARBA00023242"/>
    </source>
</evidence>
<keyword evidence="21" id="KW-1185">Reference proteome</keyword>
<dbReference type="STRING" id="407821.A0A087UF23"/>
<dbReference type="PROSITE" id="PS00028">
    <property type="entry name" value="ZINC_FINGER_C2H2_1"/>
    <property type="match status" value="2"/>
</dbReference>
<evidence type="ECO:0000256" key="10">
    <source>
        <dbReference type="ARBA" id="ARBA00022737"/>
    </source>
</evidence>
<dbReference type="GO" id="GO:0004843">
    <property type="term" value="F:cysteine-type deubiquitinase activity"/>
    <property type="evidence" value="ECO:0007669"/>
    <property type="project" value="UniProtKB-EC"/>
</dbReference>
<dbReference type="GO" id="GO:0008270">
    <property type="term" value="F:zinc ion binding"/>
    <property type="evidence" value="ECO:0007669"/>
    <property type="project" value="UniProtKB-KW"/>
</dbReference>
<keyword evidence="13" id="KW-0862">Zinc</keyword>
<sequence>MAAKHPELIYCCDLCGEEVHSEQEMRSHTLVAHIDGALSCPFCDLGDITADEMVYHVNSTHLTFLSPTEDNIPFTVSSSDSMDDVSLCSNGLPDNYASASESSPQRANLSLNLNPGRLKKELLSPRGNDQSVCPLCDYSNKSPTKLQEHVNRQHFDLTSPSFPEFLSNNGGSPFLCPLCDRNFDSSRDVELHVNVDHNDVLSPAKSTQATPGDENSNDCCPVCGCSNFEYSLELASHIEEHFSPKSPNGLLCSPRTPYGLTPLVSDATFLQTGQINPMLEKFWLNSGKKVSEDGNADHLLALEMERREREEQRLREQREFRLLQAQYGMDNQGNFKEQSITNMQRAVYAGEMSVADYYNRQMELCIAEREGVDDGHSCTKGLIPKIRAFSMASANVEHTWLCTAVDHYGSTYGDKGWGCGYRNIQMLLSSLVHNTKYSNRLFNGRFAIPSVSKLQELIETAWRQGFDPAGCEQLGGRLINTRKWIGATEVVTFLSSFRIRGRLIDCHQPTGPNGTHPEMFAWVKEYFTSEDEFKPPVYLQHHGHSRTIIGLEELRDGNLQLLVFDPSHSKSQMEQFNSTALNSNAMRLIRRPLSALKARQYQLVYVDGILDTEEEYQKTKIMRSQKIPPSN</sequence>
<evidence type="ECO:0000256" key="2">
    <source>
        <dbReference type="ARBA" id="ARBA00004123"/>
    </source>
</evidence>
<dbReference type="GO" id="GO:0005634">
    <property type="term" value="C:nucleus"/>
    <property type="evidence" value="ECO:0007669"/>
    <property type="project" value="UniProtKB-SubCell"/>
</dbReference>
<protein>
    <recommendedName>
        <fullName evidence="7">Zinc finger-containing ubiquitin peptidase 1</fullName>
        <ecNumber evidence="6">3.4.19.12</ecNumber>
    </recommendedName>
    <alternativeName>
        <fullName evidence="17">Lys-63-specific deubiquitinase ZUFSP</fullName>
    </alternativeName>
    <alternativeName>
        <fullName evidence="16">Zinc finger with UFM1-specific peptidase domain protein</fullName>
    </alternativeName>
</protein>
<evidence type="ECO:0000256" key="12">
    <source>
        <dbReference type="ARBA" id="ARBA00022801"/>
    </source>
</evidence>
<evidence type="ECO:0000256" key="14">
    <source>
        <dbReference type="ARBA" id="ARBA00022990"/>
    </source>
</evidence>
<keyword evidence="10" id="KW-0677">Repeat</keyword>
<evidence type="ECO:0000259" key="19">
    <source>
        <dbReference type="PROSITE" id="PS00028"/>
    </source>
</evidence>
<keyword evidence="9" id="KW-0479">Metal-binding</keyword>
<dbReference type="EMBL" id="KK119537">
    <property type="protein sequence ID" value="KFM75962.1"/>
    <property type="molecule type" value="Genomic_DNA"/>
</dbReference>
<dbReference type="PANTHER" id="PTHR48153:SF4">
    <property type="entry name" value="UBIQUITIN CARBOXYL-TERMINAL HYDROLASE MUG105"/>
    <property type="match status" value="1"/>
</dbReference>
<dbReference type="SMART" id="SM00355">
    <property type="entry name" value="ZnF_C2H2"/>
    <property type="match status" value="5"/>
</dbReference>
<evidence type="ECO:0000256" key="1">
    <source>
        <dbReference type="ARBA" id="ARBA00000707"/>
    </source>
</evidence>